<evidence type="ECO:0000256" key="1">
    <source>
        <dbReference type="SAM" id="MobiDB-lite"/>
    </source>
</evidence>
<dbReference type="EMBL" id="OZ034815">
    <property type="protein sequence ID" value="CAL1370757.1"/>
    <property type="molecule type" value="Genomic_DNA"/>
</dbReference>
<sequence length="72" mass="8158">MPGVSTPYSNTYNKGWRQHPNFSWNVTNPRPPVSQIQPGFRGLRTSQDKGNSSNSSSLSICPDRNQFLLSYR</sequence>
<protein>
    <submittedName>
        <fullName evidence="2">Uncharacterized protein</fullName>
    </submittedName>
</protein>
<dbReference type="AlphaFoldDB" id="A0AAV2DBH0"/>
<accession>A0AAV2DBH0</accession>
<feature type="region of interest" description="Disordered" evidence="1">
    <location>
        <begin position="22"/>
        <end position="61"/>
    </location>
</feature>
<dbReference type="Proteomes" id="UP001497516">
    <property type="component" value="Chromosome 2"/>
</dbReference>
<reference evidence="2 3" key="1">
    <citation type="submission" date="2024-04" db="EMBL/GenBank/DDBJ databases">
        <authorList>
            <person name="Fracassetti M."/>
        </authorList>
    </citation>
    <scope>NUCLEOTIDE SEQUENCE [LARGE SCALE GENOMIC DNA]</scope>
</reference>
<organism evidence="2 3">
    <name type="scientific">Linum trigynum</name>
    <dbReference type="NCBI Taxonomy" id="586398"/>
    <lineage>
        <taxon>Eukaryota</taxon>
        <taxon>Viridiplantae</taxon>
        <taxon>Streptophyta</taxon>
        <taxon>Embryophyta</taxon>
        <taxon>Tracheophyta</taxon>
        <taxon>Spermatophyta</taxon>
        <taxon>Magnoliopsida</taxon>
        <taxon>eudicotyledons</taxon>
        <taxon>Gunneridae</taxon>
        <taxon>Pentapetalae</taxon>
        <taxon>rosids</taxon>
        <taxon>fabids</taxon>
        <taxon>Malpighiales</taxon>
        <taxon>Linaceae</taxon>
        <taxon>Linum</taxon>
    </lineage>
</organism>
<name>A0AAV2DBH0_9ROSI</name>
<gene>
    <name evidence="2" type="ORF">LTRI10_LOCUS12860</name>
</gene>
<evidence type="ECO:0000313" key="2">
    <source>
        <dbReference type="EMBL" id="CAL1370757.1"/>
    </source>
</evidence>
<proteinExistence type="predicted"/>
<keyword evidence="3" id="KW-1185">Reference proteome</keyword>
<evidence type="ECO:0000313" key="3">
    <source>
        <dbReference type="Proteomes" id="UP001497516"/>
    </source>
</evidence>